<dbReference type="InterPro" id="IPR019734">
    <property type="entry name" value="TPR_rpt"/>
</dbReference>
<dbReference type="GO" id="GO:0036158">
    <property type="term" value="P:outer dynein arm assembly"/>
    <property type="evidence" value="ECO:0007669"/>
    <property type="project" value="TreeGrafter"/>
</dbReference>
<dbReference type="Gene3D" id="1.25.40.10">
    <property type="entry name" value="Tetratricopeptide repeat domain"/>
    <property type="match status" value="1"/>
</dbReference>
<dbReference type="GO" id="GO:0003341">
    <property type="term" value="P:cilium movement"/>
    <property type="evidence" value="ECO:0007669"/>
    <property type="project" value="TreeGrafter"/>
</dbReference>
<comment type="caution">
    <text evidence="2">The sequence shown here is derived from an EMBL/GenBank/DDBJ whole genome shotgun (WGS) entry which is preliminary data.</text>
</comment>
<feature type="compositionally biased region" description="Basic and acidic residues" evidence="1">
    <location>
        <begin position="1"/>
        <end position="19"/>
    </location>
</feature>
<evidence type="ECO:0000256" key="1">
    <source>
        <dbReference type="SAM" id="MobiDB-lite"/>
    </source>
</evidence>
<dbReference type="GO" id="GO:0036159">
    <property type="term" value="P:inner dynein arm assembly"/>
    <property type="evidence" value="ECO:0007669"/>
    <property type="project" value="TreeGrafter"/>
</dbReference>
<feature type="compositionally biased region" description="Acidic residues" evidence="1">
    <location>
        <begin position="36"/>
        <end position="56"/>
    </location>
</feature>
<keyword evidence="3" id="KW-1185">Reference proteome</keyword>
<dbReference type="PANTHER" id="PTHR46492">
    <property type="entry name" value="DYNEIN ASSEMBLY FACTOR 4, AXONEMAL"/>
    <property type="match status" value="1"/>
</dbReference>
<dbReference type="EMBL" id="CAUJNA010000258">
    <property type="protein sequence ID" value="CAJ1374524.1"/>
    <property type="molecule type" value="Genomic_DNA"/>
</dbReference>
<dbReference type="Proteomes" id="UP001178507">
    <property type="component" value="Unassembled WGS sequence"/>
</dbReference>
<name>A0AA36HSI1_9DINO</name>
<protein>
    <submittedName>
        <fullName evidence="2">Uncharacterized protein</fullName>
    </submittedName>
</protein>
<proteinExistence type="predicted"/>
<sequence length="321" mass="36083">MGERGQREQWEEEVYRSFDADTGDLLPEAAAQAKEEAEEAQEEAQEEEAVKEEDEPKQDKGDIFQGLEETEEYVPEVRDNPGKIGMRFTARPRPGVPVRDRGKKAPPFPKDAPKTELPPMMAGDEEGDENDPVWLKDKGDQLMVRGEVQGAYNAYTEALKLGSNARCFANRAVAALYLGNFEQCLEDCTRSIQILDLRNKPRNGELNHSPDPEDEKVRARVEVRMGVAFLWLGAFKKAEAHFEKALKTEGLDAEETKQVRQDLERVQGAWVALQVKEQADQSARSGEPEVLEKALGLYGEAEEVSKQERAPWSLPTVARRS</sequence>
<feature type="region of interest" description="Disordered" evidence="1">
    <location>
        <begin position="1"/>
        <end position="118"/>
    </location>
</feature>
<organism evidence="2 3">
    <name type="scientific">Effrenium voratum</name>
    <dbReference type="NCBI Taxonomy" id="2562239"/>
    <lineage>
        <taxon>Eukaryota</taxon>
        <taxon>Sar</taxon>
        <taxon>Alveolata</taxon>
        <taxon>Dinophyceae</taxon>
        <taxon>Suessiales</taxon>
        <taxon>Symbiodiniaceae</taxon>
        <taxon>Effrenium</taxon>
    </lineage>
</organism>
<evidence type="ECO:0000313" key="2">
    <source>
        <dbReference type="EMBL" id="CAJ1374524.1"/>
    </source>
</evidence>
<gene>
    <name evidence="2" type="ORF">EVOR1521_LOCUS4055</name>
</gene>
<dbReference type="SUPFAM" id="SSF48452">
    <property type="entry name" value="TPR-like"/>
    <property type="match status" value="1"/>
</dbReference>
<accession>A0AA36HSI1</accession>
<evidence type="ECO:0000313" key="3">
    <source>
        <dbReference type="Proteomes" id="UP001178507"/>
    </source>
</evidence>
<dbReference type="PANTHER" id="PTHR46492:SF1">
    <property type="entry name" value="DYNEIN AXONEMAL ASSEMBLY FACTOR 4"/>
    <property type="match status" value="1"/>
</dbReference>
<dbReference type="InterPro" id="IPR052004">
    <property type="entry name" value="Dynein_assembly_factor_4"/>
</dbReference>
<dbReference type="InterPro" id="IPR011990">
    <property type="entry name" value="TPR-like_helical_dom_sf"/>
</dbReference>
<dbReference type="SMART" id="SM00028">
    <property type="entry name" value="TPR"/>
    <property type="match status" value="2"/>
</dbReference>
<dbReference type="AlphaFoldDB" id="A0AA36HSI1"/>
<reference evidence="2" key="1">
    <citation type="submission" date="2023-08" db="EMBL/GenBank/DDBJ databases">
        <authorList>
            <person name="Chen Y."/>
            <person name="Shah S."/>
            <person name="Dougan E. K."/>
            <person name="Thang M."/>
            <person name="Chan C."/>
        </authorList>
    </citation>
    <scope>NUCLEOTIDE SEQUENCE</scope>
</reference>